<evidence type="ECO:0000256" key="1">
    <source>
        <dbReference type="SAM" id="MobiDB-lite"/>
    </source>
</evidence>
<dbReference type="Proteomes" id="UP000033710">
    <property type="component" value="Unassembled WGS sequence"/>
</dbReference>
<reference evidence="2 3" key="1">
    <citation type="journal article" date="2014" name="BMC Genomics">
        <title>Comparative genomics of the major fungal agents of human and animal Sporotrichosis: Sporothrix schenckii and Sporothrix brasiliensis.</title>
        <authorList>
            <person name="Teixeira M.M."/>
            <person name="de Almeida L.G."/>
            <person name="Kubitschek-Barreira P."/>
            <person name="Alves F.L."/>
            <person name="Kioshima E.S."/>
            <person name="Abadio A.K."/>
            <person name="Fernandes L."/>
            <person name="Derengowski L.S."/>
            <person name="Ferreira K.S."/>
            <person name="Souza R.C."/>
            <person name="Ruiz J.C."/>
            <person name="de Andrade N.C."/>
            <person name="Paes H.C."/>
            <person name="Nicola A.M."/>
            <person name="Albuquerque P."/>
            <person name="Gerber A.L."/>
            <person name="Martins V.P."/>
            <person name="Peconick L.D."/>
            <person name="Neto A.V."/>
            <person name="Chaucanez C.B."/>
            <person name="Silva P.A."/>
            <person name="Cunha O.L."/>
            <person name="de Oliveira F.F."/>
            <person name="dos Santos T.C."/>
            <person name="Barros A.L."/>
            <person name="Soares M.A."/>
            <person name="de Oliveira L.M."/>
            <person name="Marini M.M."/>
            <person name="Villalobos-Duno H."/>
            <person name="Cunha M.M."/>
            <person name="de Hoog S."/>
            <person name="da Silveira J.F."/>
            <person name="Henrissat B."/>
            <person name="Nino-Vega G.A."/>
            <person name="Cisalpino P.S."/>
            <person name="Mora-Montes H.M."/>
            <person name="Almeida S.R."/>
            <person name="Stajich J.E."/>
            <person name="Lopes-Bezerra L.M."/>
            <person name="Vasconcelos A.T."/>
            <person name="Felipe M.S."/>
        </authorList>
    </citation>
    <scope>NUCLEOTIDE SEQUENCE [LARGE SCALE GENOMIC DNA]</scope>
    <source>
        <strain evidence="2 3">1099-18</strain>
    </source>
</reference>
<reference evidence="2 3" key="2">
    <citation type="journal article" date="2015" name="Eukaryot. Cell">
        <title>Asexual propagation of a virulent clone complex in a human and feline outbreak of sporotrichosis.</title>
        <authorList>
            <person name="Teixeira Mde M."/>
            <person name="Rodrigues A.M."/>
            <person name="Tsui C.K."/>
            <person name="de Almeida L.G."/>
            <person name="Van Diepeningen A.D."/>
            <person name="van den Ende B.G."/>
            <person name="Fernandes G.F."/>
            <person name="Kano R."/>
            <person name="Hamelin R.C."/>
            <person name="Lopes-Bezerra L.M."/>
            <person name="Vasconcelos A.T."/>
            <person name="de Hoog S."/>
            <person name="de Camargo Z.P."/>
            <person name="Felipe M.S."/>
        </authorList>
    </citation>
    <scope>NUCLEOTIDE SEQUENCE [LARGE SCALE GENOMIC DNA]</scope>
    <source>
        <strain evidence="2 3">1099-18</strain>
    </source>
</reference>
<dbReference type="VEuPathDB" id="FungiDB:SPSK_04739"/>
<feature type="region of interest" description="Disordered" evidence="1">
    <location>
        <begin position="1"/>
        <end position="31"/>
    </location>
</feature>
<dbReference type="EMBL" id="AXCR01000010">
    <property type="protein sequence ID" value="KJR83522.1"/>
    <property type="molecule type" value="Genomic_DNA"/>
</dbReference>
<feature type="compositionally biased region" description="Polar residues" evidence="1">
    <location>
        <begin position="15"/>
        <end position="26"/>
    </location>
</feature>
<gene>
    <name evidence="2" type="ORF">SPSK_04739</name>
</gene>
<dbReference type="AlphaFoldDB" id="A0A0F2M1E1"/>
<evidence type="ECO:0000313" key="2">
    <source>
        <dbReference type="EMBL" id="KJR83522.1"/>
    </source>
</evidence>
<protein>
    <submittedName>
        <fullName evidence="2">Uncharacterized protein</fullName>
    </submittedName>
</protein>
<organism evidence="2 3">
    <name type="scientific">Sporothrix schenckii 1099-18</name>
    <dbReference type="NCBI Taxonomy" id="1397361"/>
    <lineage>
        <taxon>Eukaryota</taxon>
        <taxon>Fungi</taxon>
        <taxon>Dikarya</taxon>
        <taxon>Ascomycota</taxon>
        <taxon>Pezizomycotina</taxon>
        <taxon>Sordariomycetes</taxon>
        <taxon>Sordariomycetidae</taxon>
        <taxon>Ophiostomatales</taxon>
        <taxon>Ophiostomataceae</taxon>
        <taxon>Sporothrix</taxon>
    </lineage>
</organism>
<name>A0A0F2M1E1_SPOSC</name>
<dbReference type="KEGG" id="ssck:SPSK_04739"/>
<feature type="region of interest" description="Disordered" evidence="1">
    <location>
        <begin position="60"/>
        <end position="83"/>
    </location>
</feature>
<dbReference type="RefSeq" id="XP_016586198.1">
    <property type="nucleotide sequence ID" value="XM_016731534.1"/>
</dbReference>
<evidence type="ECO:0000313" key="3">
    <source>
        <dbReference type="Proteomes" id="UP000033710"/>
    </source>
</evidence>
<accession>A0A0F2M1E1</accession>
<proteinExistence type="predicted"/>
<dbReference type="GeneID" id="27666811"/>
<sequence>MTASSTTLRRDECCQQATTNDSNNKAGYQPVPAAVPPTRAISCPYLGVESVPSPCCHASDDVSMGNEPNRLPGSARAVVPPAA</sequence>
<comment type="caution">
    <text evidence="2">The sequence shown here is derived from an EMBL/GenBank/DDBJ whole genome shotgun (WGS) entry which is preliminary data.</text>
</comment>